<feature type="compositionally biased region" description="Polar residues" evidence="1">
    <location>
        <begin position="45"/>
        <end position="56"/>
    </location>
</feature>
<keyword evidence="3" id="KW-1185">Reference proteome</keyword>
<feature type="non-terminal residue" evidence="2">
    <location>
        <position position="1"/>
    </location>
</feature>
<evidence type="ECO:0000256" key="1">
    <source>
        <dbReference type="SAM" id="MobiDB-lite"/>
    </source>
</evidence>
<name>A0A9P5VFM0_9FUNG</name>
<feature type="region of interest" description="Disordered" evidence="1">
    <location>
        <begin position="13"/>
        <end position="56"/>
    </location>
</feature>
<accession>A0A9P5VFM0</accession>
<proteinExistence type="predicted"/>
<dbReference type="AlphaFoldDB" id="A0A9P5VFM0"/>
<reference evidence="2" key="1">
    <citation type="journal article" date="2020" name="Fungal Divers.">
        <title>Resolving the Mortierellaceae phylogeny through synthesis of multi-gene phylogenetics and phylogenomics.</title>
        <authorList>
            <person name="Vandepol N."/>
            <person name="Liber J."/>
            <person name="Desiro A."/>
            <person name="Na H."/>
            <person name="Kennedy M."/>
            <person name="Barry K."/>
            <person name="Grigoriev I.V."/>
            <person name="Miller A.N."/>
            <person name="O'Donnell K."/>
            <person name="Stajich J.E."/>
            <person name="Bonito G."/>
        </authorList>
    </citation>
    <scope>NUCLEOTIDE SEQUENCE</scope>
    <source>
        <strain evidence="2">NVP1</strain>
    </source>
</reference>
<dbReference type="EMBL" id="JAAAUY010002546">
    <property type="protein sequence ID" value="KAF9311276.1"/>
    <property type="molecule type" value="Genomic_DNA"/>
</dbReference>
<comment type="caution">
    <text evidence="2">The sequence shown here is derived from an EMBL/GenBank/DDBJ whole genome shotgun (WGS) entry which is preliminary data.</text>
</comment>
<evidence type="ECO:0000313" key="2">
    <source>
        <dbReference type="EMBL" id="KAF9311276.1"/>
    </source>
</evidence>
<evidence type="ECO:0000313" key="3">
    <source>
        <dbReference type="Proteomes" id="UP000696485"/>
    </source>
</evidence>
<sequence length="127" mass="14834">VLKGSNVKKVLATVSSHAMQEKMEKEREKIQKEQKQQQKQQQRESTASIQSDQQQPPRLQDYCLMGTYISMVITYPAEVIKFQVVRPDPEPELEGLQRVSIDIDDNNFPKIFPRRHVEFLDKLQGHK</sequence>
<dbReference type="Proteomes" id="UP000696485">
    <property type="component" value="Unassembled WGS sequence"/>
</dbReference>
<gene>
    <name evidence="2" type="ORF">BG006_004594</name>
</gene>
<protein>
    <submittedName>
        <fullName evidence="2">Uncharacterized protein</fullName>
    </submittedName>
</protein>
<feature type="compositionally biased region" description="Basic and acidic residues" evidence="1">
    <location>
        <begin position="19"/>
        <end position="36"/>
    </location>
</feature>
<organism evidence="2 3">
    <name type="scientific">Podila minutissima</name>
    <dbReference type="NCBI Taxonomy" id="64525"/>
    <lineage>
        <taxon>Eukaryota</taxon>
        <taxon>Fungi</taxon>
        <taxon>Fungi incertae sedis</taxon>
        <taxon>Mucoromycota</taxon>
        <taxon>Mortierellomycotina</taxon>
        <taxon>Mortierellomycetes</taxon>
        <taxon>Mortierellales</taxon>
        <taxon>Mortierellaceae</taxon>
        <taxon>Podila</taxon>
    </lineage>
</organism>